<dbReference type="GO" id="GO:0003743">
    <property type="term" value="F:translation initiation factor activity"/>
    <property type="evidence" value="ECO:0007669"/>
    <property type="project" value="InterPro"/>
</dbReference>
<dbReference type="InterPro" id="IPR039757">
    <property type="entry name" value="EIF2D"/>
</dbReference>
<dbReference type="SUPFAM" id="SSF88697">
    <property type="entry name" value="PUA domain-like"/>
    <property type="match status" value="1"/>
</dbReference>
<dbReference type="CDD" id="cd21156">
    <property type="entry name" value="PUA_eIF2d-like"/>
    <property type="match status" value="1"/>
</dbReference>
<dbReference type="GO" id="GO:0001731">
    <property type="term" value="P:formation of translation preinitiation complex"/>
    <property type="evidence" value="ECO:0007669"/>
    <property type="project" value="InterPro"/>
</dbReference>
<dbReference type="Gene3D" id="3.10.400.20">
    <property type="match status" value="1"/>
</dbReference>
<organism evidence="4 5">
    <name type="scientific">Aquarana catesbeiana</name>
    <name type="common">American bullfrog</name>
    <name type="synonym">Rana catesbeiana</name>
    <dbReference type="NCBI Taxonomy" id="8400"/>
    <lineage>
        <taxon>Eukaryota</taxon>
        <taxon>Metazoa</taxon>
        <taxon>Chordata</taxon>
        <taxon>Craniata</taxon>
        <taxon>Vertebrata</taxon>
        <taxon>Euteleostomi</taxon>
        <taxon>Amphibia</taxon>
        <taxon>Batrachia</taxon>
        <taxon>Anura</taxon>
        <taxon>Neobatrachia</taxon>
        <taxon>Ranoidea</taxon>
        <taxon>Ranidae</taxon>
        <taxon>Aquarana</taxon>
    </lineage>
</organism>
<dbReference type="InterPro" id="IPR015947">
    <property type="entry name" value="PUA-like_sf"/>
</dbReference>
<dbReference type="EMBL" id="KV928831">
    <property type="protein sequence ID" value="PIO34274.1"/>
    <property type="molecule type" value="Genomic_DNA"/>
</dbReference>
<sequence length="136" mass="15105">MPPKEDLTIAKVFVHKGDAVSIYVHNRNPIIFELGRNFYPTVYTLWRHPDLLPVFTTWPPVFERMSGGADLMLPGILMSSFGLPEVQQGTLCAITLVGNRAPVAIGVATMSTKDMLASGMKGKGFNILHTYKDQLW</sequence>
<evidence type="ECO:0000259" key="2">
    <source>
        <dbReference type="Pfam" id="PF17832"/>
    </source>
</evidence>
<keyword evidence="1" id="KW-0963">Cytoplasm</keyword>
<dbReference type="Proteomes" id="UP000228934">
    <property type="component" value="Unassembled WGS sequence"/>
</dbReference>
<dbReference type="Pfam" id="PF17832">
    <property type="entry name" value="Pre-PUA"/>
    <property type="match status" value="1"/>
</dbReference>
<reference evidence="5" key="1">
    <citation type="journal article" date="2017" name="Nat. Commun.">
        <title>The North American bullfrog draft genome provides insight into hormonal regulation of long noncoding RNA.</title>
        <authorList>
            <person name="Hammond S.A."/>
            <person name="Warren R.L."/>
            <person name="Vandervalk B.P."/>
            <person name="Kucuk E."/>
            <person name="Khan H."/>
            <person name="Gibb E.A."/>
            <person name="Pandoh P."/>
            <person name="Kirk H."/>
            <person name="Zhao Y."/>
            <person name="Jones M."/>
            <person name="Mungall A.J."/>
            <person name="Coope R."/>
            <person name="Pleasance S."/>
            <person name="Moore R.A."/>
            <person name="Holt R.A."/>
            <person name="Round J.M."/>
            <person name="Ohora S."/>
            <person name="Walle B.V."/>
            <person name="Veldhoen N."/>
            <person name="Helbing C.C."/>
            <person name="Birol I."/>
        </authorList>
    </citation>
    <scope>NUCLEOTIDE SEQUENCE [LARGE SCALE GENOMIC DNA]</scope>
</reference>
<feature type="domain" description="Pre-PUA" evidence="2">
    <location>
        <begin position="1"/>
        <end position="49"/>
    </location>
</feature>
<keyword evidence="5" id="KW-1185">Reference proteome</keyword>
<dbReference type="NCBIfam" id="TIGR00451">
    <property type="entry name" value="unchar_dom_2"/>
    <property type="match status" value="1"/>
</dbReference>
<dbReference type="PANTHER" id="PTHR12217">
    <property type="entry name" value="EUKARYOTIC TRANSLATION INITIATION FACTOR 2D"/>
    <property type="match status" value="1"/>
</dbReference>
<feature type="domain" description="Eukaryotic translation initiation factor 2D-like PUA RNA-binding" evidence="3">
    <location>
        <begin position="52"/>
        <end position="134"/>
    </location>
</feature>
<dbReference type="FunFam" id="3.10.400.20:FF:000002">
    <property type="entry name" value="Eukaryotic translation initiation factor 2D"/>
    <property type="match status" value="1"/>
</dbReference>
<evidence type="ECO:0000256" key="1">
    <source>
        <dbReference type="ARBA" id="ARBA00022490"/>
    </source>
</evidence>
<dbReference type="PANTHER" id="PTHR12217:SF4">
    <property type="entry name" value="EUKARYOTIC TRANSLATION INITIATION FACTOR 2D"/>
    <property type="match status" value="1"/>
</dbReference>
<evidence type="ECO:0000313" key="5">
    <source>
        <dbReference type="Proteomes" id="UP000228934"/>
    </source>
</evidence>
<dbReference type="InterPro" id="IPR048248">
    <property type="entry name" value="PUA_eIF2d-like"/>
</dbReference>
<dbReference type="AlphaFoldDB" id="A0A2G9S2F2"/>
<dbReference type="OrthoDB" id="9897832at2759"/>
<gene>
    <name evidence="4" type="ORF">AB205_0197240</name>
</gene>
<dbReference type="Pfam" id="PF26292">
    <property type="entry name" value="PUA_elF2D"/>
    <property type="match status" value="1"/>
</dbReference>
<feature type="non-terminal residue" evidence="4">
    <location>
        <position position="136"/>
    </location>
</feature>
<proteinExistence type="predicted"/>
<accession>A0A2G9S2F2</accession>
<evidence type="ECO:0000259" key="3">
    <source>
        <dbReference type="Pfam" id="PF26292"/>
    </source>
</evidence>
<evidence type="ECO:0000313" key="4">
    <source>
        <dbReference type="EMBL" id="PIO34274.1"/>
    </source>
</evidence>
<protein>
    <submittedName>
        <fullName evidence="4">Uncharacterized protein</fullName>
    </submittedName>
</protein>
<dbReference type="PROSITE" id="PS50890">
    <property type="entry name" value="PUA"/>
    <property type="match status" value="1"/>
</dbReference>
<dbReference type="GO" id="GO:0003723">
    <property type="term" value="F:RNA binding"/>
    <property type="evidence" value="ECO:0007669"/>
    <property type="project" value="InterPro"/>
</dbReference>
<dbReference type="InterPro" id="IPR004521">
    <property type="entry name" value="Uncharacterised_CHP00451"/>
</dbReference>
<name>A0A2G9S2F2_AQUCT</name>
<dbReference type="InterPro" id="IPR041366">
    <property type="entry name" value="Pre-PUA"/>
</dbReference>